<dbReference type="Proteomes" id="UP000004995">
    <property type="component" value="Unassembled WGS sequence"/>
</dbReference>
<proteinExistence type="predicted"/>
<reference evidence="3" key="2">
    <citation type="submission" date="2018-08" db="UniProtKB">
        <authorList>
            <consortium name="EnsemblPlants"/>
        </authorList>
    </citation>
    <scope>IDENTIFICATION</scope>
    <source>
        <strain evidence="3">Yugu1</strain>
    </source>
</reference>
<dbReference type="HOGENOM" id="CLU_2053754_0_0_1"/>
<organism evidence="3 4">
    <name type="scientific">Setaria italica</name>
    <name type="common">Foxtail millet</name>
    <name type="synonym">Panicum italicum</name>
    <dbReference type="NCBI Taxonomy" id="4555"/>
    <lineage>
        <taxon>Eukaryota</taxon>
        <taxon>Viridiplantae</taxon>
        <taxon>Streptophyta</taxon>
        <taxon>Embryophyta</taxon>
        <taxon>Tracheophyta</taxon>
        <taxon>Spermatophyta</taxon>
        <taxon>Magnoliopsida</taxon>
        <taxon>Liliopsida</taxon>
        <taxon>Poales</taxon>
        <taxon>Poaceae</taxon>
        <taxon>PACMAD clade</taxon>
        <taxon>Panicoideae</taxon>
        <taxon>Panicodae</taxon>
        <taxon>Paniceae</taxon>
        <taxon>Cenchrinae</taxon>
        <taxon>Setaria</taxon>
    </lineage>
</organism>
<name>K3YAS2_SETIT</name>
<keyword evidence="2" id="KW-0812">Transmembrane</keyword>
<evidence type="ECO:0000313" key="4">
    <source>
        <dbReference type="Proteomes" id="UP000004995"/>
    </source>
</evidence>
<dbReference type="Gramene" id="KQK99781">
    <property type="protein sequence ID" value="KQK99781"/>
    <property type="gene ID" value="SETIT_011314mg"/>
</dbReference>
<feature type="region of interest" description="Disordered" evidence="1">
    <location>
        <begin position="31"/>
        <end position="56"/>
    </location>
</feature>
<feature type="compositionally biased region" description="Low complexity" evidence="1">
    <location>
        <begin position="43"/>
        <end position="56"/>
    </location>
</feature>
<dbReference type="InParanoid" id="K3YAS2"/>
<keyword evidence="2" id="KW-1133">Transmembrane helix</keyword>
<dbReference type="ExpressionAtlas" id="K3YAS2">
    <property type="expression patterns" value="baseline"/>
</dbReference>
<evidence type="ECO:0000256" key="2">
    <source>
        <dbReference type="SAM" id="Phobius"/>
    </source>
</evidence>
<feature type="transmembrane region" description="Helical" evidence="2">
    <location>
        <begin position="109"/>
        <end position="127"/>
    </location>
</feature>
<keyword evidence="2" id="KW-0472">Membrane</keyword>
<evidence type="ECO:0000313" key="3">
    <source>
        <dbReference type="EnsemblPlants" id="KQK99781"/>
    </source>
</evidence>
<sequence length="128" mass="14319">MPLSMSRWLPSFLAPRPTTPTARRATAVARLQQGGEQPDLRRSGSAPRAPPRLASSSELQIRVSRSIWLFFCWLLFRLSYNNFTTAGYMSLSEYVEQSAPIGLVHGAKLVLALALSVWNVLALVLWIY</sequence>
<dbReference type="OMA" id="ALVLWIY"/>
<dbReference type="EnsemblPlants" id="KQK99781">
    <property type="protein sequence ID" value="KQK99781"/>
    <property type="gene ID" value="SETIT_011314mg"/>
</dbReference>
<evidence type="ECO:0000256" key="1">
    <source>
        <dbReference type="SAM" id="MobiDB-lite"/>
    </source>
</evidence>
<dbReference type="EMBL" id="AGNK02004572">
    <property type="status" value="NOT_ANNOTATED_CDS"/>
    <property type="molecule type" value="Genomic_DNA"/>
</dbReference>
<feature type="transmembrane region" description="Helical" evidence="2">
    <location>
        <begin position="67"/>
        <end position="89"/>
    </location>
</feature>
<dbReference type="AlphaFoldDB" id="K3YAS2"/>
<keyword evidence="4" id="KW-1185">Reference proteome</keyword>
<reference evidence="4" key="1">
    <citation type="journal article" date="2012" name="Nat. Biotechnol.">
        <title>Reference genome sequence of the model plant Setaria.</title>
        <authorList>
            <person name="Bennetzen J.L."/>
            <person name="Schmutz J."/>
            <person name="Wang H."/>
            <person name="Percifield R."/>
            <person name="Hawkins J."/>
            <person name="Pontaroli A.C."/>
            <person name="Estep M."/>
            <person name="Feng L."/>
            <person name="Vaughn J.N."/>
            <person name="Grimwood J."/>
            <person name="Jenkins J."/>
            <person name="Barry K."/>
            <person name="Lindquist E."/>
            <person name="Hellsten U."/>
            <person name="Deshpande S."/>
            <person name="Wang X."/>
            <person name="Wu X."/>
            <person name="Mitros T."/>
            <person name="Triplett J."/>
            <person name="Yang X."/>
            <person name="Ye C.Y."/>
            <person name="Mauro-Herrera M."/>
            <person name="Wang L."/>
            <person name="Li P."/>
            <person name="Sharma M."/>
            <person name="Sharma R."/>
            <person name="Ronald P.C."/>
            <person name="Panaud O."/>
            <person name="Kellogg E.A."/>
            <person name="Brutnell T.P."/>
            <person name="Doust A.N."/>
            <person name="Tuskan G.A."/>
            <person name="Rokhsar D."/>
            <person name="Devos K.M."/>
        </authorList>
    </citation>
    <scope>NUCLEOTIDE SEQUENCE [LARGE SCALE GENOMIC DNA]</scope>
    <source>
        <strain evidence="4">cv. Yugu1</strain>
    </source>
</reference>
<protein>
    <submittedName>
        <fullName evidence="3">Uncharacterized protein</fullName>
    </submittedName>
</protein>
<accession>K3YAS2</accession>